<dbReference type="InterPro" id="IPR009080">
    <property type="entry name" value="tRNAsynth_Ia_anticodon-bd"/>
</dbReference>
<feature type="binding site" evidence="9">
    <location>
        <position position="225"/>
    </location>
    <ligand>
        <name>Zn(2+)</name>
        <dbReference type="ChEBI" id="CHEBI:29105"/>
    </ligand>
</feature>
<proteinExistence type="inferred from homology"/>
<evidence type="ECO:0000313" key="12">
    <source>
        <dbReference type="Proteomes" id="UP000230027"/>
    </source>
</evidence>
<keyword evidence="8 9" id="KW-0030">Aminoacyl-tRNA synthetase</keyword>
<dbReference type="HAMAP" id="MF_00041">
    <property type="entry name" value="Cys_tRNA_synth"/>
    <property type="match status" value="1"/>
</dbReference>
<dbReference type="GO" id="GO:0006423">
    <property type="term" value="P:cysteinyl-tRNA aminoacylation"/>
    <property type="evidence" value="ECO:0007669"/>
    <property type="project" value="UniProtKB-UniRule"/>
</dbReference>
<dbReference type="PANTHER" id="PTHR10890">
    <property type="entry name" value="CYSTEINYL-TRNA SYNTHETASE"/>
    <property type="match status" value="1"/>
</dbReference>
<keyword evidence="3 9" id="KW-0479">Metal-binding</keyword>
<dbReference type="GO" id="GO:0005524">
    <property type="term" value="F:ATP binding"/>
    <property type="evidence" value="ECO:0007669"/>
    <property type="project" value="UniProtKB-UniRule"/>
</dbReference>
<evidence type="ECO:0000256" key="3">
    <source>
        <dbReference type="ARBA" id="ARBA00022723"/>
    </source>
</evidence>
<feature type="short sequence motif" description="'HIGH' region" evidence="9">
    <location>
        <begin position="30"/>
        <end position="40"/>
    </location>
</feature>
<keyword evidence="9" id="KW-0963">Cytoplasm</keyword>
<keyword evidence="4 9" id="KW-0547">Nucleotide-binding</keyword>
<comment type="subcellular location">
    <subcellularLocation>
        <location evidence="9">Cytoplasm</location>
    </subcellularLocation>
</comment>
<evidence type="ECO:0000256" key="6">
    <source>
        <dbReference type="ARBA" id="ARBA00022840"/>
    </source>
</evidence>
<dbReference type="EC" id="6.1.1.16" evidence="9"/>
<evidence type="ECO:0000256" key="4">
    <source>
        <dbReference type="ARBA" id="ARBA00022741"/>
    </source>
</evidence>
<comment type="similarity">
    <text evidence="9">Belongs to the class-I aminoacyl-tRNA synthetase family.</text>
</comment>
<accession>A0A2M7U504</accession>
<dbReference type="NCBIfam" id="TIGR00435">
    <property type="entry name" value="cysS"/>
    <property type="match status" value="1"/>
</dbReference>
<dbReference type="GO" id="GO:0005829">
    <property type="term" value="C:cytosol"/>
    <property type="evidence" value="ECO:0007669"/>
    <property type="project" value="TreeGrafter"/>
</dbReference>
<feature type="binding site" evidence="9">
    <location>
        <position position="286"/>
    </location>
    <ligand>
        <name>ATP</name>
        <dbReference type="ChEBI" id="CHEBI:30616"/>
    </ligand>
</feature>
<gene>
    <name evidence="9" type="primary">cysS</name>
    <name evidence="11" type="ORF">COY14_01425</name>
</gene>
<dbReference type="CDD" id="cd00672">
    <property type="entry name" value="CysRS_core"/>
    <property type="match status" value="1"/>
</dbReference>
<evidence type="ECO:0000256" key="8">
    <source>
        <dbReference type="ARBA" id="ARBA00023146"/>
    </source>
</evidence>
<dbReference type="InterPro" id="IPR024909">
    <property type="entry name" value="Cys-tRNA/MSH_ligase"/>
</dbReference>
<keyword evidence="7 9" id="KW-0648">Protein biosynthesis</keyword>
<sequence length="484" mass="55676">MDLYNTLARKKETLPDPIVQKTITMYSCGPTVYDETHIGHMRKFTMDDILKRSLVYLGYDVKHAMNITDVGHLTGDDDTGEDKLEKGAKKSGKTVWDVAKFYEKAFWKTLESLNIDKSNINVLNATENIKPMIDLILKLEKKGFTYQTDEAVYFDVMKFPNYGKLSGQSLKDKKTGVRDDVNTDYQKKHPADFALWFKRVGRFSDHTMHWESPWGDGFPGWHIECSAMSMDGLKTETIDIHTGGIDHIPVHHENEIAQSEAAKGKKFVKWWVHHAFLQVNGEKMSKSKGNFYTLNDINEKGIDPLSLRYLFLQTHYRKPMNFTWVAAEAAQTAYSALKEIYSKLVKSSNAAHITKLDDLSGAALFYHKTFNSELSNDLNTAGLLGNIWHMLKQDDLTNEEKVFLLEDINQVLGLDLKRKDMFEKIPDEIIELAENRKLARDNHEFKKSDEIRIEIEKRGYTVHDNFGGFKLQREHQRPSSPSPK</sequence>
<comment type="catalytic activity">
    <reaction evidence="9">
        <text>tRNA(Cys) + L-cysteine + ATP = L-cysteinyl-tRNA(Cys) + AMP + diphosphate</text>
        <dbReference type="Rhea" id="RHEA:17773"/>
        <dbReference type="Rhea" id="RHEA-COMP:9661"/>
        <dbReference type="Rhea" id="RHEA-COMP:9679"/>
        <dbReference type="ChEBI" id="CHEBI:30616"/>
        <dbReference type="ChEBI" id="CHEBI:33019"/>
        <dbReference type="ChEBI" id="CHEBI:35235"/>
        <dbReference type="ChEBI" id="CHEBI:78442"/>
        <dbReference type="ChEBI" id="CHEBI:78517"/>
        <dbReference type="ChEBI" id="CHEBI:456215"/>
        <dbReference type="EC" id="6.1.1.16"/>
    </reaction>
</comment>
<reference evidence="12" key="1">
    <citation type="submission" date="2017-09" db="EMBL/GenBank/DDBJ databases">
        <title>Depth-based differentiation of microbial function through sediment-hosted aquifers and enrichment of novel symbionts in the deep terrestrial subsurface.</title>
        <authorList>
            <person name="Probst A.J."/>
            <person name="Ladd B."/>
            <person name="Jarett J.K."/>
            <person name="Geller-Mcgrath D.E."/>
            <person name="Sieber C.M.K."/>
            <person name="Emerson J.B."/>
            <person name="Anantharaman K."/>
            <person name="Thomas B.C."/>
            <person name="Malmstrom R."/>
            <person name="Stieglmeier M."/>
            <person name="Klingl A."/>
            <person name="Woyke T."/>
            <person name="Ryan C.M."/>
            <person name="Banfield J.F."/>
        </authorList>
    </citation>
    <scope>NUCLEOTIDE SEQUENCE [LARGE SCALE GENOMIC DNA]</scope>
</reference>
<comment type="subunit">
    <text evidence="1 9">Monomer.</text>
</comment>
<dbReference type="EMBL" id="PFOD01000031">
    <property type="protein sequence ID" value="PIZ65911.1"/>
    <property type="molecule type" value="Genomic_DNA"/>
</dbReference>
<dbReference type="GO" id="GO:0008270">
    <property type="term" value="F:zinc ion binding"/>
    <property type="evidence" value="ECO:0007669"/>
    <property type="project" value="UniProtKB-UniRule"/>
</dbReference>
<evidence type="ECO:0000256" key="7">
    <source>
        <dbReference type="ARBA" id="ARBA00022917"/>
    </source>
</evidence>
<comment type="caution">
    <text evidence="11">The sequence shown here is derived from an EMBL/GenBank/DDBJ whole genome shotgun (WGS) entry which is preliminary data.</text>
</comment>
<feature type="short sequence motif" description="'KMSKS' region" evidence="9">
    <location>
        <begin position="283"/>
        <end position="287"/>
    </location>
</feature>
<feature type="binding site" evidence="9">
    <location>
        <position position="251"/>
    </location>
    <ligand>
        <name>Zn(2+)</name>
        <dbReference type="ChEBI" id="CHEBI:29105"/>
    </ligand>
</feature>
<name>A0A2M7U504_9BACT</name>
<keyword evidence="2 9" id="KW-0436">Ligase</keyword>
<keyword evidence="5 9" id="KW-0862">Zinc</keyword>
<feature type="binding site" evidence="9">
    <location>
        <position position="28"/>
    </location>
    <ligand>
        <name>Zn(2+)</name>
        <dbReference type="ChEBI" id="CHEBI:29105"/>
    </ligand>
</feature>
<dbReference type="Pfam" id="PF01406">
    <property type="entry name" value="tRNA-synt_1e"/>
    <property type="match status" value="1"/>
</dbReference>
<dbReference type="InterPro" id="IPR015803">
    <property type="entry name" value="Cys-tRNA-ligase"/>
</dbReference>
<evidence type="ECO:0000256" key="9">
    <source>
        <dbReference type="HAMAP-Rule" id="MF_00041"/>
    </source>
</evidence>
<dbReference type="AlphaFoldDB" id="A0A2M7U504"/>
<feature type="domain" description="tRNA synthetases class I catalytic" evidence="10">
    <location>
        <begin position="17"/>
        <end position="328"/>
    </location>
</feature>
<dbReference type="SUPFAM" id="SSF47323">
    <property type="entry name" value="Anticodon-binding domain of a subclass of class I aminoacyl-tRNA synthetases"/>
    <property type="match status" value="1"/>
</dbReference>
<dbReference type="PRINTS" id="PR00983">
    <property type="entry name" value="TRNASYNTHCYS"/>
</dbReference>
<dbReference type="Proteomes" id="UP000230027">
    <property type="component" value="Unassembled WGS sequence"/>
</dbReference>
<comment type="cofactor">
    <cofactor evidence="9">
        <name>Zn(2+)</name>
        <dbReference type="ChEBI" id="CHEBI:29105"/>
    </cofactor>
    <text evidence="9">Binds 1 zinc ion per subunit.</text>
</comment>
<evidence type="ECO:0000256" key="2">
    <source>
        <dbReference type="ARBA" id="ARBA00022598"/>
    </source>
</evidence>
<protein>
    <recommendedName>
        <fullName evidence="9">Cysteine--tRNA ligase</fullName>
        <ecNumber evidence="9">6.1.1.16</ecNumber>
    </recommendedName>
    <alternativeName>
        <fullName evidence="9">Cysteinyl-tRNA synthetase</fullName>
        <shortName evidence="9">CysRS</shortName>
    </alternativeName>
</protein>
<evidence type="ECO:0000313" key="11">
    <source>
        <dbReference type="EMBL" id="PIZ65911.1"/>
    </source>
</evidence>
<evidence type="ECO:0000256" key="5">
    <source>
        <dbReference type="ARBA" id="ARBA00022833"/>
    </source>
</evidence>
<feature type="binding site" evidence="9">
    <location>
        <position position="255"/>
    </location>
    <ligand>
        <name>Zn(2+)</name>
        <dbReference type="ChEBI" id="CHEBI:29105"/>
    </ligand>
</feature>
<dbReference type="PANTHER" id="PTHR10890:SF3">
    <property type="entry name" value="CYSTEINE--TRNA LIGASE, CYTOPLASMIC"/>
    <property type="match status" value="1"/>
</dbReference>
<dbReference type="SUPFAM" id="SSF52374">
    <property type="entry name" value="Nucleotidylyl transferase"/>
    <property type="match status" value="1"/>
</dbReference>
<organism evidence="11 12">
    <name type="scientific">Candidatus Roizmanbacteria bacterium CG_4_10_14_0_2_um_filter_36_9</name>
    <dbReference type="NCBI Taxonomy" id="1974823"/>
    <lineage>
        <taxon>Bacteria</taxon>
        <taxon>Candidatus Roizmaniibacteriota</taxon>
    </lineage>
</organism>
<dbReference type="GO" id="GO:0004817">
    <property type="term" value="F:cysteine-tRNA ligase activity"/>
    <property type="evidence" value="ECO:0007669"/>
    <property type="project" value="UniProtKB-UniRule"/>
</dbReference>
<keyword evidence="6 9" id="KW-0067">ATP-binding</keyword>
<evidence type="ECO:0000259" key="10">
    <source>
        <dbReference type="Pfam" id="PF01406"/>
    </source>
</evidence>
<evidence type="ECO:0000256" key="1">
    <source>
        <dbReference type="ARBA" id="ARBA00011245"/>
    </source>
</evidence>
<dbReference type="Gene3D" id="3.40.50.620">
    <property type="entry name" value="HUPs"/>
    <property type="match status" value="1"/>
</dbReference>
<dbReference type="Gene3D" id="1.20.120.1910">
    <property type="entry name" value="Cysteine-tRNA ligase, C-terminal anti-codon recognition domain"/>
    <property type="match status" value="1"/>
</dbReference>
<dbReference type="InterPro" id="IPR032678">
    <property type="entry name" value="tRNA-synt_1_cat_dom"/>
</dbReference>
<dbReference type="InterPro" id="IPR014729">
    <property type="entry name" value="Rossmann-like_a/b/a_fold"/>
</dbReference>